<feature type="region of interest" description="Disordered" evidence="1">
    <location>
        <begin position="1"/>
        <end position="21"/>
    </location>
</feature>
<organism evidence="2 3">
    <name type="scientific">Halomonas rhizosphaerae</name>
    <dbReference type="NCBI Taxonomy" id="3043296"/>
    <lineage>
        <taxon>Bacteria</taxon>
        <taxon>Pseudomonadati</taxon>
        <taxon>Pseudomonadota</taxon>
        <taxon>Gammaproteobacteria</taxon>
        <taxon>Oceanospirillales</taxon>
        <taxon>Halomonadaceae</taxon>
        <taxon>Halomonas</taxon>
    </lineage>
</organism>
<reference evidence="2 3" key="1">
    <citation type="submission" date="2023-04" db="EMBL/GenBank/DDBJ databases">
        <title>Halomonas strains isolated from rhizosphere soil.</title>
        <authorList>
            <person name="Xu L."/>
            <person name="Sun J.-Q."/>
        </authorList>
    </citation>
    <scope>NUCLEOTIDE SEQUENCE [LARGE SCALE GENOMIC DNA]</scope>
    <source>
        <strain evidence="2 3">LR5S20</strain>
    </source>
</reference>
<protein>
    <submittedName>
        <fullName evidence="2">Replication protein P</fullName>
    </submittedName>
</protein>
<keyword evidence="3" id="KW-1185">Reference proteome</keyword>
<dbReference type="InterPro" id="IPR009731">
    <property type="entry name" value="P-like"/>
</dbReference>
<comment type="caution">
    <text evidence="2">The sequence shown here is derived from an EMBL/GenBank/DDBJ whole genome shotgun (WGS) entry which is preliminary data.</text>
</comment>
<gene>
    <name evidence="2" type="ORF">QLQ83_05955</name>
</gene>
<dbReference type="EMBL" id="JASCQP010000018">
    <property type="protein sequence ID" value="MDI5890631.1"/>
    <property type="molecule type" value="Genomic_DNA"/>
</dbReference>
<dbReference type="Proteomes" id="UP001225957">
    <property type="component" value="Unassembled WGS sequence"/>
</dbReference>
<evidence type="ECO:0000313" key="3">
    <source>
        <dbReference type="Proteomes" id="UP001225957"/>
    </source>
</evidence>
<accession>A0ABT6UXH6</accession>
<name>A0ABT6UXH6_9GAMM</name>
<evidence type="ECO:0000313" key="2">
    <source>
        <dbReference type="EMBL" id="MDI5890631.1"/>
    </source>
</evidence>
<proteinExistence type="predicted"/>
<dbReference type="RefSeq" id="WP_282734606.1">
    <property type="nucleotide sequence ID" value="NZ_JASCQP010000018.1"/>
</dbReference>
<dbReference type="Pfam" id="PF06992">
    <property type="entry name" value="Phage_lambda_P"/>
    <property type="match status" value="1"/>
</dbReference>
<sequence>MNVTDAPTSSLQGESTTASAPELAEQDMDLVFDAMGQLFGAKFSSQWGSYDADGAWLAELSHLSRRHLELGISRLRQQVREAARSGDEAWPPQPVAFAALCEPRPEDLGMPAVTEAWREAAGHAHDPAGHRWRHEAVRLAGAAVGWWEITHVQPSRVERLERRFAREYTALINRVMAGEDLTPRQLLEHDGSRSAAEMAERAGREVAQQQAEAAGLPHAMNADQGLRSLRAALGRD</sequence>
<feature type="region of interest" description="Disordered" evidence="1">
    <location>
        <begin position="196"/>
        <end position="222"/>
    </location>
</feature>
<evidence type="ECO:0000256" key="1">
    <source>
        <dbReference type="SAM" id="MobiDB-lite"/>
    </source>
</evidence>
<feature type="compositionally biased region" description="Polar residues" evidence="1">
    <location>
        <begin position="1"/>
        <end position="19"/>
    </location>
</feature>